<dbReference type="AlphaFoldDB" id="A0A4R6U3Y9"/>
<dbReference type="Gene3D" id="3.40.50.300">
    <property type="entry name" value="P-loop containing nucleotide triphosphate hydrolases"/>
    <property type="match status" value="1"/>
</dbReference>
<dbReference type="Pfam" id="PF03846">
    <property type="entry name" value="SulA"/>
    <property type="match status" value="1"/>
</dbReference>
<dbReference type="InterPro" id="IPR027417">
    <property type="entry name" value="P-loop_NTPase"/>
</dbReference>
<dbReference type="OrthoDB" id="7027674at2"/>
<gene>
    <name evidence="1" type="ORF">DFQ45_101297</name>
</gene>
<sequence>MNLQSFDNQPGLFDQQAAVNLQSHSEPEMDSHPEPSPWCSEIILSGRAEHCLHLLAPMLKLLSEQQEERWLALVSPPEPLTMQWLRNAGLNPQRTLILHPKGLQSSQELACQVLELGCSHTVVTWLSPLPLAARQRLSRAAESGGAQSINISQQFGGA</sequence>
<proteinExistence type="predicted"/>
<dbReference type="GO" id="GO:0051782">
    <property type="term" value="P:negative regulation of cell division"/>
    <property type="evidence" value="ECO:0007669"/>
    <property type="project" value="InterPro"/>
</dbReference>
<name>A0A4R6U3Y9_9GAMM</name>
<dbReference type="InterPro" id="IPR004596">
    <property type="entry name" value="Cell_div_suppressor_SulA"/>
</dbReference>
<evidence type="ECO:0000313" key="2">
    <source>
        <dbReference type="Proteomes" id="UP000294575"/>
    </source>
</evidence>
<dbReference type="RefSeq" id="WP_133539589.1">
    <property type="nucleotide sequence ID" value="NZ_SNYK01000001.1"/>
</dbReference>
<dbReference type="SUPFAM" id="SSF52540">
    <property type="entry name" value="P-loop containing nucleoside triphosphate hydrolases"/>
    <property type="match status" value="1"/>
</dbReference>
<protein>
    <submittedName>
        <fullName evidence="1">SOS cell division inhibitor SulA</fullName>
    </submittedName>
</protein>
<keyword evidence="2" id="KW-1185">Reference proteome</keyword>
<comment type="caution">
    <text evidence="1">The sequence shown here is derived from an EMBL/GenBank/DDBJ whole genome shotgun (WGS) entry which is preliminary data.</text>
</comment>
<dbReference type="EMBL" id="SNYK01000001">
    <property type="protein sequence ID" value="TDQ40162.1"/>
    <property type="molecule type" value="Genomic_DNA"/>
</dbReference>
<organism evidence="1 2">
    <name type="scientific">Thiopseudomonas denitrificans</name>
    <dbReference type="NCBI Taxonomy" id="1501432"/>
    <lineage>
        <taxon>Bacteria</taxon>
        <taxon>Pseudomonadati</taxon>
        <taxon>Pseudomonadota</taxon>
        <taxon>Gammaproteobacteria</taxon>
        <taxon>Pseudomonadales</taxon>
        <taxon>Pseudomonadaceae</taxon>
        <taxon>Thiopseudomonas</taxon>
    </lineage>
</organism>
<evidence type="ECO:0000313" key="1">
    <source>
        <dbReference type="EMBL" id="TDQ40162.1"/>
    </source>
</evidence>
<reference evidence="1 2" key="1">
    <citation type="submission" date="2019-03" db="EMBL/GenBank/DDBJ databases">
        <title>Genomic Encyclopedia of Type Strains, Phase IV (KMG-IV): sequencing the most valuable type-strain genomes for metagenomic binning, comparative biology and taxonomic classification.</title>
        <authorList>
            <person name="Goeker M."/>
        </authorList>
    </citation>
    <scope>NUCLEOTIDE SEQUENCE [LARGE SCALE GENOMIC DNA]</scope>
    <source>
        <strain evidence="1 2">DSM 28679</strain>
    </source>
</reference>
<dbReference type="GO" id="GO:0009432">
    <property type="term" value="P:SOS response"/>
    <property type="evidence" value="ECO:0007669"/>
    <property type="project" value="InterPro"/>
</dbReference>
<dbReference type="NCBIfam" id="NF041583">
    <property type="entry name" value="SOS_SulA_aeru"/>
    <property type="match status" value="1"/>
</dbReference>
<accession>A0A4R6U3Y9</accession>
<dbReference type="Proteomes" id="UP000294575">
    <property type="component" value="Unassembled WGS sequence"/>
</dbReference>